<geneLocation type="plasmid" evidence="2">
    <name>do28_1 dna</name>
</geneLocation>
<dbReference type="AlphaFoldDB" id="A0A5K8A2G0"/>
<protein>
    <submittedName>
        <fullName evidence="1">Uncharacterized protein</fullName>
    </submittedName>
</protein>
<organism evidence="1 2">
    <name type="scientific">Desulfosarcina ovata subsp. sediminis</name>
    <dbReference type="NCBI Taxonomy" id="885957"/>
    <lineage>
        <taxon>Bacteria</taxon>
        <taxon>Pseudomonadati</taxon>
        <taxon>Thermodesulfobacteriota</taxon>
        <taxon>Desulfobacteria</taxon>
        <taxon>Desulfobacterales</taxon>
        <taxon>Desulfosarcinaceae</taxon>
        <taxon>Desulfosarcina</taxon>
    </lineage>
</organism>
<name>A0A5K8A2G0_9BACT</name>
<dbReference type="Proteomes" id="UP000425960">
    <property type="component" value="Plasmid Do28_1"/>
</dbReference>
<dbReference type="KEGG" id="dov:DSCO28_72950"/>
<sequence length="80" mass="9449">MRKFTNDDRINKIRRILHVKTDAELSGKLNTNQPQISRWRRVGFARSTEALIDYLIGLIADLKSENRKLRKKLRSIDSLR</sequence>
<reference evidence="1 2" key="1">
    <citation type="submission" date="2019-11" db="EMBL/GenBank/DDBJ databases">
        <title>Comparative genomics of hydrocarbon-degrading Desulfosarcina strains.</title>
        <authorList>
            <person name="Watanabe M."/>
            <person name="Kojima H."/>
            <person name="Fukui M."/>
        </authorList>
    </citation>
    <scope>NUCLEOTIDE SEQUENCE [LARGE SCALE GENOMIC DNA]</scope>
    <source>
        <strain evidence="1 2">28bB2T</strain>
        <plasmid evidence="2">do28_1 dna</plasmid>
    </source>
</reference>
<keyword evidence="1" id="KW-0614">Plasmid</keyword>
<proteinExistence type="predicted"/>
<dbReference type="EMBL" id="AP021877">
    <property type="protein sequence ID" value="BBO86729.1"/>
    <property type="molecule type" value="Genomic_DNA"/>
</dbReference>
<accession>A0A5K8A2G0</accession>
<evidence type="ECO:0000313" key="2">
    <source>
        <dbReference type="Proteomes" id="UP000425960"/>
    </source>
</evidence>
<evidence type="ECO:0000313" key="1">
    <source>
        <dbReference type="EMBL" id="BBO86729.1"/>
    </source>
</evidence>
<gene>
    <name evidence="1" type="ORF">DSCO28_72950</name>
</gene>